<proteinExistence type="predicted"/>
<keyword evidence="5" id="KW-1185">Reference proteome</keyword>
<dbReference type="Proteomes" id="UP000248745">
    <property type="component" value="Unassembled WGS sequence"/>
</dbReference>
<comment type="caution">
    <text evidence="4">The sequence shown here is derived from an EMBL/GenBank/DDBJ whole genome shotgun (WGS) entry which is preliminary data.</text>
</comment>
<feature type="chain" id="PRO_5016078957" evidence="2">
    <location>
        <begin position="28"/>
        <end position="279"/>
    </location>
</feature>
<feature type="transmembrane region" description="Helical" evidence="1">
    <location>
        <begin position="187"/>
        <end position="206"/>
    </location>
</feature>
<protein>
    <submittedName>
        <fullName evidence="4">TPM domain-containing protein</fullName>
    </submittedName>
</protein>
<keyword evidence="1" id="KW-0812">Transmembrane</keyword>
<dbReference type="PANTHER" id="PTHR30373">
    <property type="entry name" value="UPF0603 PROTEIN YGCG"/>
    <property type="match status" value="1"/>
</dbReference>
<dbReference type="OrthoDB" id="9810918at2"/>
<gene>
    <name evidence="4" type="ORF">DN068_02480</name>
</gene>
<feature type="signal peptide" evidence="2">
    <location>
        <begin position="1"/>
        <end position="27"/>
    </location>
</feature>
<dbReference type="AlphaFoldDB" id="A0A2W2BEZ4"/>
<evidence type="ECO:0000313" key="5">
    <source>
        <dbReference type="Proteomes" id="UP000248745"/>
    </source>
</evidence>
<dbReference type="InterPro" id="IPR007621">
    <property type="entry name" value="TPM_dom"/>
</dbReference>
<evidence type="ECO:0000259" key="3">
    <source>
        <dbReference type="Pfam" id="PF04536"/>
    </source>
</evidence>
<evidence type="ECO:0000313" key="4">
    <source>
        <dbReference type="EMBL" id="PZF74467.1"/>
    </source>
</evidence>
<dbReference type="EMBL" id="QKTW01000003">
    <property type="protein sequence ID" value="PZF74467.1"/>
    <property type="molecule type" value="Genomic_DNA"/>
</dbReference>
<feature type="domain" description="TPM" evidence="3">
    <location>
        <begin position="43"/>
        <end position="166"/>
    </location>
</feature>
<evidence type="ECO:0000256" key="2">
    <source>
        <dbReference type="SAM" id="SignalP"/>
    </source>
</evidence>
<dbReference type="Pfam" id="PF04536">
    <property type="entry name" value="TPM_phosphatase"/>
    <property type="match status" value="1"/>
</dbReference>
<dbReference type="PANTHER" id="PTHR30373:SF2">
    <property type="entry name" value="UPF0603 PROTEIN YGCG"/>
    <property type="match status" value="1"/>
</dbReference>
<accession>A0A2W2BEZ4</accession>
<organism evidence="4 5">
    <name type="scientific">Taibaiella soli</name>
    <dbReference type="NCBI Taxonomy" id="1649169"/>
    <lineage>
        <taxon>Bacteria</taxon>
        <taxon>Pseudomonadati</taxon>
        <taxon>Bacteroidota</taxon>
        <taxon>Chitinophagia</taxon>
        <taxon>Chitinophagales</taxon>
        <taxon>Chitinophagaceae</taxon>
        <taxon>Taibaiella</taxon>
    </lineage>
</organism>
<sequence>MKQSFLHTLRSAVIFLLCVVCSFNVLAQADNELPPRPEPPHLVNDLAHILTPDQVQQLEDKLVEYDKTSSTQIAIVTLESIGVYEPAEYGTALFKKWKIGNEGKNNGVLVLAAVKDHKINITTGYGLEGALPDAVCGRIIREEMKPRFQQQQYFEGFSAAADKIIAATKGEYTADANYNNRSDGKKGIGAGAIIIIIVLIYFIVWMSGRGGGGGGGGNYMSGRGYRRWGGGWGGIGGIGGFGGFGGGGWGGGDSGGGGGGGFGGFGGGDTGGGGASGSW</sequence>
<keyword evidence="2" id="KW-0732">Signal</keyword>
<dbReference type="Gene3D" id="3.10.310.50">
    <property type="match status" value="1"/>
</dbReference>
<evidence type="ECO:0000256" key="1">
    <source>
        <dbReference type="SAM" id="Phobius"/>
    </source>
</evidence>
<reference evidence="4 5" key="1">
    <citation type="submission" date="2018-06" db="EMBL/GenBank/DDBJ databases">
        <title>Mucibacter soli gen. nov., sp. nov., a new member of the family Chitinophagaceae producing mucin.</title>
        <authorList>
            <person name="Kim M.-K."/>
            <person name="Park S."/>
            <person name="Kim T.-S."/>
            <person name="Joung Y."/>
            <person name="Han J.-H."/>
            <person name="Kim S.B."/>
        </authorList>
    </citation>
    <scope>NUCLEOTIDE SEQUENCE [LARGE SCALE GENOMIC DNA]</scope>
    <source>
        <strain evidence="4 5">R1-15</strain>
    </source>
</reference>
<name>A0A2W2BEZ4_9BACT</name>
<keyword evidence="1" id="KW-0472">Membrane</keyword>
<keyword evidence="1" id="KW-1133">Transmembrane helix</keyword>